<dbReference type="GO" id="GO:0051539">
    <property type="term" value="F:4 iron, 4 sulfur cluster binding"/>
    <property type="evidence" value="ECO:0007669"/>
    <property type="project" value="UniProtKB-KW"/>
</dbReference>
<evidence type="ECO:0000256" key="5">
    <source>
        <dbReference type="ARBA" id="ARBA00023004"/>
    </source>
</evidence>
<keyword evidence="1" id="KW-0813">Transport</keyword>
<dbReference type="AlphaFoldDB" id="A0A1G1L216"/>
<evidence type="ECO:0000256" key="4">
    <source>
        <dbReference type="ARBA" id="ARBA00023002"/>
    </source>
</evidence>
<keyword evidence="2" id="KW-0479">Metal-binding</keyword>
<dbReference type="GO" id="GO:0016903">
    <property type="term" value="F:oxidoreductase activity, acting on the aldehyde or oxo group of donors"/>
    <property type="evidence" value="ECO:0007669"/>
    <property type="project" value="InterPro"/>
</dbReference>
<dbReference type="Pfam" id="PF01558">
    <property type="entry name" value="POR"/>
    <property type="match status" value="1"/>
</dbReference>
<dbReference type="Gene3D" id="3.40.50.920">
    <property type="match status" value="1"/>
</dbReference>
<dbReference type="InterPro" id="IPR017896">
    <property type="entry name" value="4Fe4S_Fe-S-bd"/>
</dbReference>
<dbReference type="SUPFAM" id="SSF52922">
    <property type="entry name" value="TK C-terminal domain-like"/>
    <property type="match status" value="1"/>
</dbReference>
<evidence type="ECO:0000313" key="9">
    <source>
        <dbReference type="Proteomes" id="UP000178187"/>
    </source>
</evidence>
<organism evidence="8 9">
    <name type="scientific">Candidatus Danuiimicrobium aquiferis</name>
    <dbReference type="NCBI Taxonomy" id="1801832"/>
    <lineage>
        <taxon>Bacteria</taxon>
        <taxon>Pseudomonadati</taxon>
        <taxon>Candidatus Omnitrophota</taxon>
        <taxon>Candidatus Danuiimicrobium</taxon>
    </lineage>
</organism>
<dbReference type="InterPro" id="IPR052198">
    <property type="entry name" value="IorB_Oxidoreductase"/>
</dbReference>
<gene>
    <name evidence="8" type="ORF">A3G33_08810</name>
</gene>
<reference evidence="8 9" key="1">
    <citation type="journal article" date="2016" name="Nat. Commun.">
        <title>Thousands of microbial genomes shed light on interconnected biogeochemical processes in an aquifer system.</title>
        <authorList>
            <person name="Anantharaman K."/>
            <person name="Brown C.T."/>
            <person name="Hug L.A."/>
            <person name="Sharon I."/>
            <person name="Castelle C.J."/>
            <person name="Probst A.J."/>
            <person name="Thomas B.C."/>
            <person name="Singh A."/>
            <person name="Wilkins M.J."/>
            <person name="Karaoz U."/>
            <person name="Brodie E.L."/>
            <person name="Williams K.H."/>
            <person name="Hubbard S.S."/>
            <person name="Banfield J.F."/>
        </authorList>
    </citation>
    <scope>NUCLEOTIDE SEQUENCE [LARGE SCALE GENOMIC DNA]</scope>
</reference>
<keyword evidence="3" id="KW-0249">Electron transport</keyword>
<dbReference type="CDD" id="cd07034">
    <property type="entry name" value="TPP_PYR_PFOR_IOR-alpha_like"/>
    <property type="match status" value="1"/>
</dbReference>
<accession>A0A1G1L216</accession>
<dbReference type="GO" id="GO:0030976">
    <property type="term" value="F:thiamine pyrophosphate binding"/>
    <property type="evidence" value="ECO:0007669"/>
    <property type="project" value="InterPro"/>
</dbReference>
<name>A0A1G1L216_9BACT</name>
<dbReference type="Pfam" id="PF02775">
    <property type="entry name" value="TPP_enzyme_C"/>
    <property type="match status" value="1"/>
</dbReference>
<dbReference type="InterPro" id="IPR046667">
    <property type="entry name" value="DUF6537"/>
</dbReference>
<evidence type="ECO:0000256" key="6">
    <source>
        <dbReference type="ARBA" id="ARBA00023014"/>
    </source>
</evidence>
<dbReference type="PANTHER" id="PTHR43854">
    <property type="entry name" value="INDOLEPYRUVATE OXIDOREDUCTASE SUBUNIT IORB"/>
    <property type="match status" value="1"/>
</dbReference>
<dbReference type="InterPro" id="IPR002869">
    <property type="entry name" value="Pyrv_flavodox_OxRed_cen"/>
</dbReference>
<dbReference type="InterPro" id="IPR009014">
    <property type="entry name" value="Transketo_C/PFOR_II"/>
</dbReference>
<protein>
    <recommendedName>
        <fullName evidence="7">4Fe-4S ferredoxin-type domain-containing protein</fullName>
    </recommendedName>
</protein>
<dbReference type="Gene3D" id="3.40.920.10">
    <property type="entry name" value="Pyruvate-ferredoxin oxidoreductase, PFOR, domain III"/>
    <property type="match status" value="1"/>
</dbReference>
<dbReference type="PROSITE" id="PS51379">
    <property type="entry name" value="4FE4S_FER_2"/>
    <property type="match status" value="1"/>
</dbReference>
<dbReference type="InterPro" id="IPR029061">
    <property type="entry name" value="THDP-binding"/>
</dbReference>
<dbReference type="InterPro" id="IPR011766">
    <property type="entry name" value="TPP_enzyme_TPP-bd"/>
</dbReference>
<dbReference type="Gene3D" id="3.40.50.970">
    <property type="match status" value="2"/>
</dbReference>
<dbReference type="InterPro" id="IPR019752">
    <property type="entry name" value="Pyrv/ketoisovalerate_OxRed_cat"/>
</dbReference>
<keyword evidence="4" id="KW-0560">Oxidoreductase</keyword>
<dbReference type="SUPFAM" id="SSF53323">
    <property type="entry name" value="Pyruvate-ferredoxin oxidoreductase, PFOR, domain III"/>
    <property type="match status" value="1"/>
</dbReference>
<dbReference type="InterPro" id="IPR002880">
    <property type="entry name" value="Pyrv_Fd/Flavodoxin_OxRdtase_N"/>
</dbReference>
<keyword evidence="5" id="KW-0408">Iron</keyword>
<evidence type="ECO:0000313" key="8">
    <source>
        <dbReference type="EMBL" id="OGW98929.1"/>
    </source>
</evidence>
<proteinExistence type="predicted"/>
<sequence>MHMSERFFQDKGIQAYTGTELLLKGALEGKVSLLTGYPGSPVADFFNAGKTIRDYLREKGIVFQVANNEALSAARLNGAQMEDIKAIAVMKSVGAHVASDGLALGNIAKTSHKGGALVVIGDDPWSESTQVPTDSRYLSKHLHMPVLMPGTFQELKDWVSIGLDLSAKSNLFISYIVTTNLADGGGTVSVYGNQAPTINARRPVEIDTASIPVEETVVLSPRTAAREETLADRYGDLLHFSEMYELNKIFHREGTNKIGFITSGIAHSYLEHALYELGLQEKTKILKLGLVFPLDPEIIQEFCDSVEQVVVIEEKRNFVESQVTTIVKDLYQAGKMKRSTPVWGKQFPFDLPGVPSTRGLNPSMVIELIAPLLMKILPESAGIDRKRVDAELALITETTKFQFQIPQRTPTFCPGCPHRDSASVLLEIKRDFKSAGYMRKYHKREPMDLLFHGDTGCYTMLMFDPNKDLMHNYSGMGLGGGTGAGINPFITNKQAVFMGDSTFFHSGMIAISDAIKHNQDITFIILDNGATAMTGHQPTPGQEYDIVGNKTVIQKIDDVICGMTSGTEIRVSRTNPSYRTEYRDLLEETLLQDGVKIIIADKECGITYDRKVATEEKKVIRQKGFLPEKKVINVTPETCEYCLECTKATGCPGLTIEATPQGPKMVTDLSLCKADEACTRIHACPSFERVIIKRKQAVPKIPFGLEELSTIPSPKSDLFQDTWRAYVAGVGGMGIGVVTAILVQAGVKQGYQVQFVDKKGLAIRNGGVYSHIVFSKTGIELSPITPYGKANLLIGLDFLEAARSIHPKMNLRVANPRLTSALINTHITPTMGMLLGKDQFDHKGLEEAIRRMTRRDKYFSLNISDISQRFLGNTVFSNIVMLGFAFQKGLLPIELETLEWAIAKSVPGRALEENMDAFHLGRLCAENPGRFIHQEPDTYESMMNEKEELLSRAGRRGKKVSRIYKNLVTRTVAALRLDDGVNMHLAVNIYDLIRYDNINYARVYVDIVKKIRDLDRAEYQFEATKAAIQYLYKVMMIKDEVYVAHLLTSEEKRKRDYERYRIDPERGDRLTYLHFTRPEFVIFGKQIRFQMVTRNWQLNIMKRMKFLRNILLGWHRKEKEFRNWYIELARKFCYSDQKSYHTYVNALRAPEEVSGYREVRYPKMELAKQKAETMLGICYIPAKEISRSIRI</sequence>
<comment type="caution">
    <text evidence="8">The sequence shown here is derived from an EMBL/GenBank/DDBJ whole genome shotgun (WGS) entry which is preliminary data.</text>
</comment>
<dbReference type="PANTHER" id="PTHR43854:SF1">
    <property type="entry name" value="INDOLEPYRUVATE OXIDOREDUCTASE SUBUNIT IORB"/>
    <property type="match status" value="1"/>
</dbReference>
<evidence type="ECO:0000256" key="1">
    <source>
        <dbReference type="ARBA" id="ARBA00022448"/>
    </source>
</evidence>
<keyword evidence="6" id="KW-0411">Iron-sulfur</keyword>
<dbReference type="Proteomes" id="UP000178187">
    <property type="component" value="Unassembled WGS sequence"/>
</dbReference>
<dbReference type="GO" id="GO:0044281">
    <property type="term" value="P:small molecule metabolic process"/>
    <property type="evidence" value="ECO:0007669"/>
    <property type="project" value="UniProtKB-ARBA"/>
</dbReference>
<dbReference type="Pfam" id="PF20169">
    <property type="entry name" value="DUF6537"/>
    <property type="match status" value="1"/>
</dbReference>
<keyword evidence="2" id="KW-0004">4Fe-4S</keyword>
<evidence type="ECO:0000256" key="3">
    <source>
        <dbReference type="ARBA" id="ARBA00022982"/>
    </source>
</evidence>
<dbReference type="EMBL" id="MHFR01000019">
    <property type="protein sequence ID" value="OGW98929.1"/>
    <property type="molecule type" value="Genomic_DNA"/>
</dbReference>
<feature type="domain" description="4Fe-4S ferredoxin-type" evidence="7">
    <location>
        <begin position="630"/>
        <end position="661"/>
    </location>
</feature>
<dbReference type="SUPFAM" id="SSF52518">
    <property type="entry name" value="Thiamin diphosphate-binding fold (THDP-binding)"/>
    <property type="match status" value="2"/>
</dbReference>
<evidence type="ECO:0000259" key="7">
    <source>
        <dbReference type="PROSITE" id="PS51379"/>
    </source>
</evidence>
<evidence type="ECO:0000256" key="2">
    <source>
        <dbReference type="ARBA" id="ARBA00022485"/>
    </source>
</evidence>